<accession>A0A4D4MFE3</accession>
<dbReference type="InterPro" id="IPR016039">
    <property type="entry name" value="Thiolase-like"/>
</dbReference>
<feature type="domain" description="Ketosynthase family 3 (KS3)" evidence="6">
    <location>
        <begin position="37"/>
        <end position="428"/>
    </location>
</feature>
<comment type="cofactor">
    <cofactor evidence="1">
        <name>pantetheine 4'-phosphate</name>
        <dbReference type="ChEBI" id="CHEBI:47942"/>
    </cofactor>
</comment>
<dbReference type="AlphaFoldDB" id="A0A4D4MFE3"/>
<dbReference type="InterPro" id="IPR014031">
    <property type="entry name" value="Ketoacyl_synth_C"/>
</dbReference>
<evidence type="ECO:0000259" key="6">
    <source>
        <dbReference type="PROSITE" id="PS52004"/>
    </source>
</evidence>
<dbReference type="FunFam" id="3.40.47.10:FF:000019">
    <property type="entry name" value="Polyketide synthase type I"/>
    <property type="match status" value="1"/>
</dbReference>
<dbReference type="GO" id="GO:0033068">
    <property type="term" value="P:macrolide biosynthetic process"/>
    <property type="evidence" value="ECO:0007669"/>
    <property type="project" value="UniProtKB-ARBA"/>
</dbReference>
<dbReference type="InterPro" id="IPR014030">
    <property type="entry name" value="Ketoacyl_synth_N"/>
</dbReference>
<keyword evidence="2 5" id="KW-0808">Transferase</keyword>
<dbReference type="PROSITE" id="PS00606">
    <property type="entry name" value="KS3_1"/>
    <property type="match status" value="1"/>
</dbReference>
<evidence type="ECO:0000256" key="4">
    <source>
        <dbReference type="ARBA" id="ARBA00023315"/>
    </source>
</evidence>
<gene>
    <name evidence="7" type="ORF">SAV14893_098880</name>
</gene>
<evidence type="ECO:0000256" key="2">
    <source>
        <dbReference type="ARBA" id="ARBA00022679"/>
    </source>
</evidence>
<dbReference type="GO" id="GO:0004312">
    <property type="term" value="F:fatty acid synthase activity"/>
    <property type="evidence" value="ECO:0007669"/>
    <property type="project" value="TreeGrafter"/>
</dbReference>
<sequence>MDTSSEKLVDALRASLKANQTLRARNEQLAAAMEASSEPIAIVGMACRFPGGVCSPEELWELVASGGDAIGEFPAGRGWDLEGLFDSDPDRSGTSYARYGGFLYEAGEFDADFFGISPREALAMDPQQRLLLETSWEAFERAGIDPLSMRGSRTGVFAGVMYHDYGSRLGTIPEGFEGYIGNGSGGAVASGRVAYTLGLEGPAVSVDTACSSSLVALHLACQSLRSGECTLALAGGVTVMSTPHLFVEFSRQRGLSVDGRCKSFAGGADGTGMGEGVGMLLVERLSDAVRLGHRVLAVLRGSAVNQDGASNGLTAPNGPAQERVIRQALANAGLSVADVDVVEGHGTGTTLGDPIEAQALLATYGQRAGDRPLWLGSVKSNIGHAQAAAGVGGVIKMVMALREGVLPRTLHVDEPSPQVDWSAGRCGC</sequence>
<dbReference type="InterPro" id="IPR020841">
    <property type="entry name" value="PKS_Beta-ketoAc_synthase_dom"/>
</dbReference>
<evidence type="ECO:0000256" key="5">
    <source>
        <dbReference type="RuleBase" id="RU003694"/>
    </source>
</evidence>
<dbReference type="Gene3D" id="3.40.47.10">
    <property type="match status" value="1"/>
</dbReference>
<dbReference type="Pfam" id="PF00109">
    <property type="entry name" value="ketoacyl-synt"/>
    <property type="match status" value="1"/>
</dbReference>
<dbReference type="PROSITE" id="PS52004">
    <property type="entry name" value="KS3_2"/>
    <property type="match status" value="1"/>
</dbReference>
<keyword evidence="4" id="KW-0012">Acyltransferase</keyword>
<dbReference type="PANTHER" id="PTHR43775">
    <property type="entry name" value="FATTY ACID SYNTHASE"/>
    <property type="match status" value="1"/>
</dbReference>
<organism evidence="7 8">
    <name type="scientific">Streptomyces avermitilis</name>
    <dbReference type="NCBI Taxonomy" id="33903"/>
    <lineage>
        <taxon>Bacteria</taxon>
        <taxon>Bacillati</taxon>
        <taxon>Actinomycetota</taxon>
        <taxon>Actinomycetes</taxon>
        <taxon>Kitasatosporales</taxon>
        <taxon>Streptomycetaceae</taxon>
        <taxon>Streptomyces</taxon>
    </lineage>
</organism>
<keyword evidence="3" id="KW-0511">Multifunctional enzyme</keyword>
<dbReference type="SMART" id="SM00825">
    <property type="entry name" value="PKS_KS"/>
    <property type="match status" value="1"/>
</dbReference>
<dbReference type="InterPro" id="IPR050091">
    <property type="entry name" value="PKS_NRPS_Biosynth_Enz"/>
</dbReference>
<evidence type="ECO:0000313" key="7">
    <source>
        <dbReference type="EMBL" id="GDY70495.1"/>
    </source>
</evidence>
<dbReference type="GO" id="GO:0031177">
    <property type="term" value="F:phosphopantetheine binding"/>
    <property type="evidence" value="ECO:0007669"/>
    <property type="project" value="UniProtKB-ARBA"/>
</dbReference>
<evidence type="ECO:0000256" key="3">
    <source>
        <dbReference type="ARBA" id="ARBA00023268"/>
    </source>
</evidence>
<dbReference type="Pfam" id="PF02801">
    <property type="entry name" value="Ketoacyl-synt_C"/>
    <property type="match status" value="1"/>
</dbReference>
<dbReference type="PANTHER" id="PTHR43775:SF51">
    <property type="entry name" value="INACTIVE PHENOLPHTHIOCEROL SYNTHESIS POLYKETIDE SYNTHASE TYPE I PKS1-RELATED"/>
    <property type="match status" value="1"/>
</dbReference>
<proteinExistence type="inferred from homology"/>
<dbReference type="Pfam" id="PF08990">
    <property type="entry name" value="Docking"/>
    <property type="match status" value="1"/>
</dbReference>
<evidence type="ECO:0000313" key="8">
    <source>
        <dbReference type="Proteomes" id="UP000302139"/>
    </source>
</evidence>
<dbReference type="InterPro" id="IPR018201">
    <property type="entry name" value="Ketoacyl_synth_AS"/>
</dbReference>
<dbReference type="InterPro" id="IPR015083">
    <property type="entry name" value="NorB/c/GfsB-D-like_docking"/>
</dbReference>
<evidence type="ECO:0000256" key="1">
    <source>
        <dbReference type="ARBA" id="ARBA00001957"/>
    </source>
</evidence>
<comment type="similarity">
    <text evidence="5">Belongs to the thiolase-like superfamily. Beta-ketoacyl-ACP synthases family.</text>
</comment>
<reference evidence="7 8" key="1">
    <citation type="submission" date="2019-04" db="EMBL/GenBank/DDBJ databases">
        <title>Draft genome sequences of Streptomyces avermitilis NBRC 14893.</title>
        <authorList>
            <person name="Komaki H."/>
            <person name="Tamura T."/>
            <person name="Hosoyama A."/>
        </authorList>
    </citation>
    <scope>NUCLEOTIDE SEQUENCE [LARGE SCALE GENOMIC DNA]</scope>
    <source>
        <strain evidence="7 8">NBRC 14893</strain>
    </source>
</reference>
<name>A0A4D4MFE3_STRAX</name>
<dbReference type="EMBL" id="BJHX01000006">
    <property type="protein sequence ID" value="GDY70495.1"/>
    <property type="molecule type" value="Genomic_DNA"/>
</dbReference>
<dbReference type="GO" id="GO:0004315">
    <property type="term" value="F:3-oxoacyl-[acyl-carrier-protein] synthase activity"/>
    <property type="evidence" value="ECO:0007669"/>
    <property type="project" value="InterPro"/>
</dbReference>
<comment type="caution">
    <text evidence="7">The sequence shown here is derived from an EMBL/GenBank/DDBJ whole genome shotgun (WGS) entry which is preliminary data.</text>
</comment>
<dbReference type="CDD" id="cd00833">
    <property type="entry name" value="PKS"/>
    <property type="match status" value="1"/>
</dbReference>
<protein>
    <recommendedName>
        <fullName evidence="6">Ketosynthase family 3 (KS3) domain-containing protein</fullName>
    </recommendedName>
</protein>
<dbReference type="SUPFAM" id="SSF53901">
    <property type="entry name" value="Thiolase-like"/>
    <property type="match status" value="1"/>
</dbReference>
<dbReference type="Proteomes" id="UP000302139">
    <property type="component" value="Unassembled WGS sequence"/>
</dbReference>
<dbReference type="GO" id="GO:0006633">
    <property type="term" value="P:fatty acid biosynthetic process"/>
    <property type="evidence" value="ECO:0007669"/>
    <property type="project" value="InterPro"/>
</dbReference>